<feature type="domain" description="Integrase catalytic" evidence="1">
    <location>
        <begin position="139"/>
        <end position="325"/>
    </location>
</feature>
<dbReference type="Pfam" id="PF13401">
    <property type="entry name" value="AAA_22"/>
    <property type="match status" value="1"/>
</dbReference>
<name>A0A846TRU6_9MICC</name>
<dbReference type="SUPFAM" id="SSF52540">
    <property type="entry name" value="P-loop containing nucleoside triphosphate hydrolases"/>
    <property type="match status" value="1"/>
</dbReference>
<gene>
    <name evidence="2" type="ORF">GTW58_06970</name>
</gene>
<protein>
    <submittedName>
        <fullName evidence="2">AAA family ATPase</fullName>
    </submittedName>
</protein>
<proteinExistence type="predicted"/>
<dbReference type="GO" id="GO:0015074">
    <property type="term" value="P:DNA integration"/>
    <property type="evidence" value="ECO:0007669"/>
    <property type="project" value="InterPro"/>
</dbReference>
<dbReference type="AlphaFoldDB" id="A0A846TRU6"/>
<dbReference type="SUPFAM" id="SSF46689">
    <property type="entry name" value="Homeodomain-like"/>
    <property type="match status" value="1"/>
</dbReference>
<organism evidence="2 3">
    <name type="scientific">Kocuria subflava</name>
    <dbReference type="NCBI Taxonomy" id="1736139"/>
    <lineage>
        <taxon>Bacteria</taxon>
        <taxon>Bacillati</taxon>
        <taxon>Actinomycetota</taxon>
        <taxon>Actinomycetes</taxon>
        <taxon>Micrococcales</taxon>
        <taxon>Micrococcaceae</taxon>
        <taxon>Kocuria</taxon>
    </lineage>
</organism>
<evidence type="ECO:0000313" key="2">
    <source>
        <dbReference type="EMBL" id="NKE09680.1"/>
    </source>
</evidence>
<dbReference type="InterPro" id="IPR015378">
    <property type="entry name" value="Transposase-like_Mu_C"/>
</dbReference>
<dbReference type="GO" id="GO:0003676">
    <property type="term" value="F:nucleic acid binding"/>
    <property type="evidence" value="ECO:0007669"/>
    <property type="project" value="InterPro"/>
</dbReference>
<dbReference type="GO" id="GO:0016887">
    <property type="term" value="F:ATP hydrolysis activity"/>
    <property type="evidence" value="ECO:0007669"/>
    <property type="project" value="InterPro"/>
</dbReference>
<dbReference type="Proteomes" id="UP000521379">
    <property type="component" value="Unassembled WGS sequence"/>
</dbReference>
<dbReference type="InterPro" id="IPR009004">
    <property type="entry name" value="Transposase_Mu_C"/>
</dbReference>
<keyword evidence="3" id="KW-1185">Reference proteome</keyword>
<dbReference type="InterPro" id="IPR012337">
    <property type="entry name" value="RNaseH-like_sf"/>
</dbReference>
<dbReference type="Pfam" id="PF09299">
    <property type="entry name" value="Mu-transpos_C"/>
    <property type="match status" value="1"/>
</dbReference>
<dbReference type="Gene3D" id="3.30.420.10">
    <property type="entry name" value="Ribonuclease H-like superfamily/Ribonuclease H"/>
    <property type="match status" value="1"/>
</dbReference>
<dbReference type="PANTHER" id="PTHR35004">
    <property type="entry name" value="TRANSPOSASE RV3428C-RELATED"/>
    <property type="match status" value="1"/>
</dbReference>
<dbReference type="InterPro" id="IPR001584">
    <property type="entry name" value="Integrase_cat-core"/>
</dbReference>
<comment type="caution">
    <text evidence="2">The sequence shown here is derived from an EMBL/GenBank/DDBJ whole genome shotgun (WGS) entry which is preliminary data.</text>
</comment>
<dbReference type="SUPFAM" id="SSF50610">
    <property type="entry name" value="mu transposase, C-terminal domain"/>
    <property type="match status" value="1"/>
</dbReference>
<dbReference type="InterPro" id="IPR027417">
    <property type="entry name" value="P-loop_NTPase"/>
</dbReference>
<dbReference type="InterPro" id="IPR049945">
    <property type="entry name" value="AAA_22"/>
</dbReference>
<dbReference type="PANTHER" id="PTHR35004:SF6">
    <property type="entry name" value="TRANSPOSASE"/>
    <property type="match status" value="1"/>
</dbReference>
<dbReference type="Pfam" id="PF00665">
    <property type="entry name" value="rve"/>
    <property type="match status" value="1"/>
</dbReference>
<sequence length="660" mass="74118">MDARARWRILRLHVEDQVPLARLARETDVGLRTLERSHARYRADGYAGLETASRADTGSRRLPPDLVHLIEGLALSKPRPAIATIHRKVTGICAARRWPVPSYSVVWDIVRTLDPGMVTLALEGAASYRDKHELVLRRQAELPNAMWQSDHTMLDILVVGTDGKPARPWLTTILDDCSRAVCGYTVFLGAPSAMNTALALRQAIWHKADPAWPMCGLPDVLYVDHGSDFISHQLAGTAVDLHIRLIHSTVARPQGRGKIERFFGTVNTELLADLPGHITEGHPWPTPKLSLAALYSALEAFVATYNDRTHSEIGTSPRSAWIAEGWLPRMPESLEALDGLLLTVAKTRVVRRDGIRFQGLRYVSPTLAGYVGQSVVIRYDPRDITEIRVFDHDEFLCKAVNQEHHDQAVRRGHTIGLCFGSAGVGKTLSARRYAHYEKAHDLLTYWGPCSDNDAKIYAALNRSRTVLYTPSVLTTPRTLKDELTQAITRTNMCIEQHLVPPGTATPEAWGWRDGRNYVELIIVDEAERLRPAALELLRDRYDRDDIALILIGMPGLEKQFSHYPQFYSRVGFAHQYRPLGQDELLFVLERHWRSLGKTLDPDDFTDAQAIAAIARITRGNFRLLERLFPQIQRVLKINELDTITNDVIEAAQSTLVIGVT</sequence>
<evidence type="ECO:0000259" key="1">
    <source>
        <dbReference type="PROSITE" id="PS50994"/>
    </source>
</evidence>
<reference evidence="2 3" key="1">
    <citation type="submission" date="2020-02" db="EMBL/GenBank/DDBJ databases">
        <authorList>
            <person name="Sun Q."/>
        </authorList>
    </citation>
    <scope>NUCLEOTIDE SEQUENCE [LARGE SCALE GENOMIC DNA]</scope>
    <source>
        <strain evidence="2 3">YIM 13062</strain>
    </source>
</reference>
<dbReference type="PROSITE" id="PS50994">
    <property type="entry name" value="INTEGRASE"/>
    <property type="match status" value="1"/>
</dbReference>
<accession>A0A846TRU6</accession>
<dbReference type="InterPro" id="IPR009057">
    <property type="entry name" value="Homeodomain-like_sf"/>
</dbReference>
<dbReference type="EMBL" id="JAAVUN010000011">
    <property type="protein sequence ID" value="NKE09680.1"/>
    <property type="molecule type" value="Genomic_DNA"/>
</dbReference>
<evidence type="ECO:0000313" key="3">
    <source>
        <dbReference type="Proteomes" id="UP000521379"/>
    </source>
</evidence>
<dbReference type="SUPFAM" id="SSF53098">
    <property type="entry name" value="Ribonuclease H-like"/>
    <property type="match status" value="1"/>
</dbReference>
<dbReference type="Gene3D" id="2.30.30.130">
    <property type="entry name" value="Transposase, Mu, C-terminal"/>
    <property type="match status" value="1"/>
</dbReference>
<dbReference type="InterPro" id="IPR036397">
    <property type="entry name" value="RNaseH_sf"/>
</dbReference>